<keyword evidence="10" id="KW-0695">RNA-directed DNA polymerase</keyword>
<keyword evidence="5" id="KW-0255">Endonuclease</keyword>
<dbReference type="GO" id="GO:0003887">
    <property type="term" value="F:DNA-directed DNA polymerase activity"/>
    <property type="evidence" value="ECO:0007669"/>
    <property type="project" value="UniProtKB-KW"/>
</dbReference>
<evidence type="ECO:0000256" key="3">
    <source>
        <dbReference type="ARBA" id="ARBA00022722"/>
    </source>
</evidence>
<evidence type="ECO:0000256" key="10">
    <source>
        <dbReference type="ARBA" id="ARBA00022918"/>
    </source>
</evidence>
<evidence type="ECO:0000256" key="1">
    <source>
        <dbReference type="ARBA" id="ARBA00022578"/>
    </source>
</evidence>
<reference evidence="16" key="1">
    <citation type="submission" date="2021-03" db="EMBL/GenBank/DDBJ databases">
        <title>Draft genome sequence of rust myrtle Austropuccinia psidii MF-1, a brazilian biotype.</title>
        <authorList>
            <person name="Quecine M.C."/>
            <person name="Pachon D.M.R."/>
            <person name="Bonatelli M.L."/>
            <person name="Correr F.H."/>
            <person name="Franceschini L.M."/>
            <person name="Leite T.F."/>
            <person name="Margarido G.R.A."/>
            <person name="Almeida C.A."/>
            <person name="Ferrarezi J.A."/>
            <person name="Labate C.A."/>
        </authorList>
    </citation>
    <scope>NUCLEOTIDE SEQUENCE</scope>
    <source>
        <strain evidence="16">MF-1</strain>
    </source>
</reference>
<keyword evidence="7" id="KW-0460">Magnesium</keyword>
<evidence type="ECO:0000313" key="17">
    <source>
        <dbReference type="Proteomes" id="UP000765509"/>
    </source>
</evidence>
<dbReference type="PROSITE" id="PS50994">
    <property type="entry name" value="INTEGRASE"/>
    <property type="match status" value="1"/>
</dbReference>
<dbReference type="GO" id="GO:0004519">
    <property type="term" value="F:endonuclease activity"/>
    <property type="evidence" value="ECO:0007669"/>
    <property type="project" value="UniProtKB-KW"/>
</dbReference>
<evidence type="ECO:0000256" key="4">
    <source>
        <dbReference type="ARBA" id="ARBA00022723"/>
    </source>
</evidence>
<keyword evidence="11" id="KW-0239">DNA-directed DNA polymerase</keyword>
<dbReference type="Pfam" id="PF00665">
    <property type="entry name" value="rve"/>
    <property type="match status" value="1"/>
</dbReference>
<comment type="catalytic activity">
    <reaction evidence="14">
        <text>DNA(n) + a 2'-deoxyribonucleoside 5'-triphosphate = DNA(n+1) + diphosphate</text>
        <dbReference type="Rhea" id="RHEA:22508"/>
        <dbReference type="Rhea" id="RHEA-COMP:17339"/>
        <dbReference type="Rhea" id="RHEA-COMP:17340"/>
        <dbReference type="ChEBI" id="CHEBI:33019"/>
        <dbReference type="ChEBI" id="CHEBI:61560"/>
        <dbReference type="ChEBI" id="CHEBI:173112"/>
        <dbReference type="EC" id="2.7.7.7"/>
    </reaction>
</comment>
<evidence type="ECO:0000256" key="6">
    <source>
        <dbReference type="ARBA" id="ARBA00022801"/>
    </source>
</evidence>
<dbReference type="GO" id="GO:0005634">
    <property type="term" value="C:nucleus"/>
    <property type="evidence" value="ECO:0007669"/>
    <property type="project" value="UniProtKB-ARBA"/>
</dbReference>
<comment type="catalytic activity">
    <reaction evidence="13">
        <text>DNA(n) + a 2'-deoxyribonucleoside 5'-triphosphate = DNA(n+1) + diphosphate</text>
        <dbReference type="Rhea" id="RHEA:22508"/>
        <dbReference type="Rhea" id="RHEA-COMP:17339"/>
        <dbReference type="Rhea" id="RHEA-COMP:17340"/>
        <dbReference type="ChEBI" id="CHEBI:33019"/>
        <dbReference type="ChEBI" id="CHEBI:61560"/>
        <dbReference type="ChEBI" id="CHEBI:173112"/>
        <dbReference type="EC" id="2.7.7.49"/>
    </reaction>
</comment>
<keyword evidence="1" id="KW-0815">Transposition</keyword>
<keyword evidence="3" id="KW-0540">Nuclease</keyword>
<dbReference type="AlphaFoldDB" id="A0A9Q3ICK4"/>
<evidence type="ECO:0000256" key="14">
    <source>
        <dbReference type="ARBA" id="ARBA00049244"/>
    </source>
</evidence>
<evidence type="ECO:0000313" key="16">
    <source>
        <dbReference type="EMBL" id="MBW0538226.1"/>
    </source>
</evidence>
<proteinExistence type="predicted"/>
<keyword evidence="17" id="KW-1185">Reference proteome</keyword>
<dbReference type="GO" id="GO:0003723">
    <property type="term" value="F:RNA binding"/>
    <property type="evidence" value="ECO:0007669"/>
    <property type="project" value="UniProtKB-KW"/>
</dbReference>
<keyword evidence="12" id="KW-0233">DNA recombination</keyword>
<dbReference type="Proteomes" id="UP000765509">
    <property type="component" value="Unassembled WGS sequence"/>
</dbReference>
<sequence>MGHLSIRNFNRMMKLHAIIGIKPLTLRNIGVCHLCSIAKSKNLPIKNASQNMIKKSGYVIVADLTGPLPLSMNNMKYILMVQDAFSRVSVAIPLMDKSEAKTKLQHWIIKFTNVTDKNIKVVRTNNGSKFKNNSFDNFLNTRGIIHEFAMPYKHHQNGKIERTNRTISEMARTMLISSNLPVILWPWALRHAAWIFNLSLHCDK</sequence>
<evidence type="ECO:0000256" key="7">
    <source>
        <dbReference type="ARBA" id="ARBA00022842"/>
    </source>
</evidence>
<dbReference type="GO" id="GO:0046872">
    <property type="term" value="F:metal ion binding"/>
    <property type="evidence" value="ECO:0007669"/>
    <property type="project" value="UniProtKB-KW"/>
</dbReference>
<dbReference type="InterPro" id="IPR036397">
    <property type="entry name" value="RNaseH_sf"/>
</dbReference>
<evidence type="ECO:0000256" key="13">
    <source>
        <dbReference type="ARBA" id="ARBA00048173"/>
    </source>
</evidence>
<keyword evidence="2" id="KW-0548">Nucleotidyltransferase</keyword>
<keyword evidence="11" id="KW-0808">Transferase</keyword>
<dbReference type="InterPro" id="IPR012337">
    <property type="entry name" value="RNaseH-like_sf"/>
</dbReference>
<keyword evidence="8" id="KW-0694">RNA-binding</keyword>
<keyword evidence="4" id="KW-0479">Metal-binding</keyword>
<accession>A0A9Q3ICK4</accession>
<evidence type="ECO:0000256" key="8">
    <source>
        <dbReference type="ARBA" id="ARBA00022884"/>
    </source>
</evidence>
<dbReference type="PANTHER" id="PTHR42648">
    <property type="entry name" value="TRANSPOSASE, PUTATIVE-RELATED"/>
    <property type="match status" value="1"/>
</dbReference>
<feature type="domain" description="Integrase catalytic" evidence="15">
    <location>
        <begin position="40"/>
        <end position="204"/>
    </location>
</feature>
<keyword evidence="9" id="KW-0229">DNA integration</keyword>
<keyword evidence="6" id="KW-0378">Hydrolase</keyword>
<dbReference type="GO" id="GO:0016787">
    <property type="term" value="F:hydrolase activity"/>
    <property type="evidence" value="ECO:0007669"/>
    <property type="project" value="UniProtKB-KW"/>
</dbReference>
<dbReference type="OrthoDB" id="8060624at2759"/>
<gene>
    <name evidence="16" type="ORF">O181_077941</name>
</gene>
<evidence type="ECO:0000256" key="12">
    <source>
        <dbReference type="ARBA" id="ARBA00023172"/>
    </source>
</evidence>
<dbReference type="GO" id="GO:0032196">
    <property type="term" value="P:transposition"/>
    <property type="evidence" value="ECO:0007669"/>
    <property type="project" value="UniProtKB-KW"/>
</dbReference>
<dbReference type="PANTHER" id="PTHR42648:SF11">
    <property type="entry name" value="TRANSPOSON TY4-P GAG-POL POLYPROTEIN"/>
    <property type="match status" value="1"/>
</dbReference>
<comment type="caution">
    <text evidence="16">The sequence shown here is derived from an EMBL/GenBank/DDBJ whole genome shotgun (WGS) entry which is preliminary data.</text>
</comment>
<dbReference type="GO" id="GO:0003964">
    <property type="term" value="F:RNA-directed DNA polymerase activity"/>
    <property type="evidence" value="ECO:0007669"/>
    <property type="project" value="UniProtKB-KW"/>
</dbReference>
<dbReference type="EMBL" id="AVOT02042793">
    <property type="protein sequence ID" value="MBW0538226.1"/>
    <property type="molecule type" value="Genomic_DNA"/>
</dbReference>
<dbReference type="GO" id="GO:0006310">
    <property type="term" value="P:DNA recombination"/>
    <property type="evidence" value="ECO:0007669"/>
    <property type="project" value="UniProtKB-KW"/>
</dbReference>
<evidence type="ECO:0000256" key="9">
    <source>
        <dbReference type="ARBA" id="ARBA00022908"/>
    </source>
</evidence>
<dbReference type="SUPFAM" id="SSF53098">
    <property type="entry name" value="Ribonuclease H-like"/>
    <property type="match status" value="1"/>
</dbReference>
<dbReference type="InterPro" id="IPR039537">
    <property type="entry name" value="Retrotran_Ty1/copia-like"/>
</dbReference>
<dbReference type="GO" id="GO:0015074">
    <property type="term" value="P:DNA integration"/>
    <property type="evidence" value="ECO:0007669"/>
    <property type="project" value="UniProtKB-KW"/>
</dbReference>
<dbReference type="InterPro" id="IPR001584">
    <property type="entry name" value="Integrase_cat-core"/>
</dbReference>
<organism evidence="16 17">
    <name type="scientific">Austropuccinia psidii MF-1</name>
    <dbReference type="NCBI Taxonomy" id="1389203"/>
    <lineage>
        <taxon>Eukaryota</taxon>
        <taxon>Fungi</taxon>
        <taxon>Dikarya</taxon>
        <taxon>Basidiomycota</taxon>
        <taxon>Pucciniomycotina</taxon>
        <taxon>Pucciniomycetes</taxon>
        <taxon>Pucciniales</taxon>
        <taxon>Sphaerophragmiaceae</taxon>
        <taxon>Austropuccinia</taxon>
    </lineage>
</organism>
<evidence type="ECO:0000256" key="11">
    <source>
        <dbReference type="ARBA" id="ARBA00022932"/>
    </source>
</evidence>
<protein>
    <recommendedName>
        <fullName evidence="15">Integrase catalytic domain-containing protein</fullName>
    </recommendedName>
</protein>
<evidence type="ECO:0000259" key="15">
    <source>
        <dbReference type="PROSITE" id="PS50994"/>
    </source>
</evidence>
<evidence type="ECO:0000256" key="5">
    <source>
        <dbReference type="ARBA" id="ARBA00022759"/>
    </source>
</evidence>
<evidence type="ECO:0000256" key="2">
    <source>
        <dbReference type="ARBA" id="ARBA00022695"/>
    </source>
</evidence>
<dbReference type="Gene3D" id="3.30.420.10">
    <property type="entry name" value="Ribonuclease H-like superfamily/Ribonuclease H"/>
    <property type="match status" value="1"/>
</dbReference>
<name>A0A9Q3ICK4_9BASI</name>